<dbReference type="Gene3D" id="2.60.40.3210">
    <property type="entry name" value="Zona pellucida, ZP-N domain"/>
    <property type="match status" value="1"/>
</dbReference>
<dbReference type="InterPro" id="IPR033222">
    <property type="entry name" value="PLAC1_fam"/>
</dbReference>
<organism evidence="5 6">
    <name type="scientific">Equus przewalskii</name>
    <name type="common">Przewalski's horse</name>
    <name type="synonym">Equus caballus przewalskii</name>
    <dbReference type="NCBI Taxonomy" id="9798"/>
    <lineage>
        <taxon>Eukaryota</taxon>
        <taxon>Metazoa</taxon>
        <taxon>Chordata</taxon>
        <taxon>Craniata</taxon>
        <taxon>Vertebrata</taxon>
        <taxon>Euteleostomi</taxon>
        <taxon>Mammalia</taxon>
        <taxon>Eutheria</taxon>
        <taxon>Laurasiatheria</taxon>
        <taxon>Perissodactyla</taxon>
        <taxon>Equidae</taxon>
        <taxon>Equus</taxon>
    </lineage>
</organism>
<evidence type="ECO:0000256" key="3">
    <source>
        <dbReference type="ARBA" id="ARBA00022525"/>
    </source>
</evidence>
<evidence type="ECO:0000256" key="1">
    <source>
        <dbReference type="ARBA" id="ARBA00004613"/>
    </source>
</evidence>
<dbReference type="PANTHER" id="PTHR14380">
    <property type="entry name" value="PLACENTA-SPECIFIC PROTEIN 1"/>
    <property type="match status" value="1"/>
</dbReference>
<evidence type="ECO:0000313" key="5">
    <source>
        <dbReference type="Proteomes" id="UP001652662"/>
    </source>
</evidence>
<dbReference type="RefSeq" id="XP_070420120.1">
    <property type="nucleotide sequence ID" value="XM_070564019.1"/>
</dbReference>
<evidence type="ECO:0000256" key="4">
    <source>
        <dbReference type="ARBA" id="ARBA00022729"/>
    </source>
</evidence>
<comment type="similarity">
    <text evidence="2">Belongs to the PLAC1 family.</text>
</comment>
<keyword evidence="3" id="KW-0964">Secreted</keyword>
<dbReference type="Proteomes" id="UP001652662">
    <property type="component" value="Chromosome 11"/>
</dbReference>
<protein>
    <submittedName>
        <fullName evidence="6">Oocyte-secreted protein 3-like</fullName>
    </submittedName>
</protein>
<proteinExistence type="inferred from homology"/>
<evidence type="ECO:0000313" key="6">
    <source>
        <dbReference type="RefSeq" id="XP_070420120.1"/>
    </source>
</evidence>
<reference evidence="6" key="1">
    <citation type="submission" date="2025-08" db="UniProtKB">
        <authorList>
            <consortium name="RefSeq"/>
        </authorList>
    </citation>
    <scope>IDENTIFICATION</scope>
    <source>
        <tissue evidence="6">Blood</tissue>
    </source>
</reference>
<comment type="subcellular location">
    <subcellularLocation>
        <location evidence="1">Secreted</location>
    </subcellularLocation>
</comment>
<dbReference type="PANTHER" id="PTHR14380:SF8">
    <property type="entry name" value="OOCYTE-SECRETED PROTEIN 3"/>
    <property type="match status" value="1"/>
</dbReference>
<accession>A0ABM4JVZ8</accession>
<name>A0ABM4JVZ8_EQUPR</name>
<evidence type="ECO:0000256" key="2">
    <source>
        <dbReference type="ARBA" id="ARBA00010071"/>
    </source>
</evidence>
<keyword evidence="4" id="KW-0732">Signal</keyword>
<dbReference type="GeneID" id="139074364"/>
<sequence length="215" mass="24645">MSSAQGQIKAARRIKTSKATETFIWADSQHRTSQEIGSMLVECSHFNFRAIAKRALFSRDELVGLDELFLGTGCQAIQVRPDELEFDYPVNRCGIITQVFFDGTVFQSWLTYTPKNQFISAELRLECTVPSFYVSPDGSPDNTEMSNLVITALSAHHWFLIQYRYCVICSYAHFRESWCTYGADLLGSWPELSQLHLVMICLWPPMKCFWEISVL</sequence>
<keyword evidence="5" id="KW-1185">Reference proteome</keyword>
<gene>
    <name evidence="6" type="primary">LOC139074364</name>
</gene>